<feature type="region of interest" description="Disordered" evidence="3">
    <location>
        <begin position="823"/>
        <end position="1000"/>
    </location>
</feature>
<proteinExistence type="predicted"/>
<dbReference type="InterPro" id="IPR012677">
    <property type="entry name" value="Nucleotide-bd_a/b_plait_sf"/>
</dbReference>
<evidence type="ECO:0000256" key="1">
    <source>
        <dbReference type="ARBA" id="ARBA00022884"/>
    </source>
</evidence>
<feature type="compositionally biased region" description="Basic and acidic residues" evidence="3">
    <location>
        <begin position="888"/>
        <end position="897"/>
    </location>
</feature>
<dbReference type="InterPro" id="IPR018835">
    <property type="entry name" value="RNA-binding_domain_put"/>
</dbReference>
<dbReference type="InterPro" id="IPR039171">
    <property type="entry name" value="Cwc2/Slt11"/>
</dbReference>
<protein>
    <recommendedName>
        <fullName evidence="4">RRM domain-containing protein</fullName>
    </recommendedName>
</protein>
<dbReference type="InterPro" id="IPR000504">
    <property type="entry name" value="RRM_dom"/>
</dbReference>
<feature type="region of interest" description="Disordered" evidence="3">
    <location>
        <begin position="261"/>
        <end position="286"/>
    </location>
</feature>
<dbReference type="SMART" id="SM00360">
    <property type="entry name" value="RRM"/>
    <property type="match status" value="3"/>
</dbReference>
<keyword evidence="6" id="KW-1185">Reference proteome</keyword>
<evidence type="ECO:0000313" key="6">
    <source>
        <dbReference type="Proteomes" id="UP001497600"/>
    </source>
</evidence>
<keyword evidence="1 2" id="KW-0694">RNA-binding</keyword>
<feature type="compositionally biased region" description="Polar residues" evidence="3">
    <location>
        <begin position="922"/>
        <end position="954"/>
    </location>
</feature>
<evidence type="ECO:0000259" key="4">
    <source>
        <dbReference type="PROSITE" id="PS50102"/>
    </source>
</evidence>
<sequence>MYPHHQQNMYYPNHAPSYDIPMTPLDMAYSQSMIPSNLLAGSPYFMNSFAMSPIQQEPPMNYLRQYVPPSSQQHHHHHHPHAPYGNGYAVSSQDSTLDQLCLSRTVVLKNLSEDVTLTEVLDAIDFGPIEYCKIFKKQALPNLEDVKNVQNCYISFLNSKISVNFHNKYAKNKQNMAKLRSALKNSKHLKLVLNDSTNRPNGHHMANKQDFIKLKTLNYILDFSATRCLRIKFTETKKFEEIESDLKEQCGRFGEVEKFELKEENDSRDQSPESSKKDDDKTQESESLEKPYIAWVHFTSIDSAIKGYDYYSKRIQRLQQRQVDEKKTSVSTTQADGKPATGSSATVRTFNPIGISFHKDRCDKSHVDNIVHRSNNASPVISRRSTTNASGPHNHFLPNESIISIPEDDSFGSDNSETFSEFNSQIIMEDNEGSILDSSSKNGDHLDQDSSTSSFNGLDRSSSIVSLNQGAYYPPQQHNQHQSYPPIQPHISSQSVYSGGYFGGGGGGSTHSLPPLHSGMQQKGYPSYNSDAFNVGNRTIYLGNLHPHTTIEEIANNVRAGGLVQLIKHHPEKKVCFITFIDPSIALKFFLNHQVLHQLVIHGYDVTVGWAKNHSGPLNRDISLAVTAGASRNVYIGIAPNKVEPDAPKPVIPDEKTLRSDFSKFGELEQINFYHNKDCGFLNFLNIADAIKLVDCFVMKNEEKIRRIVGDSGEFYEKYKCFKINFAKDRCGNPAKFSFRKRSKAGKHSNYRDVDLYEVDIVNELRETSRLEEELRNNSPPQEPLNEEAAKVFGIIECSKKEEDTNNILDDVNDDILETSSDIVDANSQKRSTTHEKGELEKNVNEGTEKLEEEHEVEEEDDEDEEDDDEVSIIIGSDTGSSSMVCETKPDSNESKNKNGARKSLSRSTSSEAFFPKRDYSRNSSNISLNTHFGKNGYQHSQAKTHSPYSQPQSMYYRPSSAPMRLNNGPHYGYHQQQQHQQTFPPQHVSTPYGQIPHYSSQPHLLKNPYGTSGSQVMAQYLAQSQHENLLYAAAIFNGGMDPEEDIEYNYRGKRTYRRKH</sequence>
<evidence type="ECO:0000313" key="5">
    <source>
        <dbReference type="EMBL" id="CAK7905627.1"/>
    </source>
</evidence>
<dbReference type="SUPFAM" id="SSF54928">
    <property type="entry name" value="RNA-binding domain, RBD"/>
    <property type="match status" value="1"/>
</dbReference>
<gene>
    <name evidence="5" type="ORF">CAAN4_D14950</name>
</gene>
<evidence type="ECO:0000256" key="3">
    <source>
        <dbReference type="SAM" id="MobiDB-lite"/>
    </source>
</evidence>
<dbReference type="Proteomes" id="UP001497600">
    <property type="component" value="Chromosome D"/>
</dbReference>
<evidence type="ECO:0000256" key="2">
    <source>
        <dbReference type="PROSITE-ProRule" id="PRU00176"/>
    </source>
</evidence>
<feature type="region of interest" description="Disordered" evidence="3">
    <location>
        <begin position="434"/>
        <end position="460"/>
    </location>
</feature>
<dbReference type="PANTHER" id="PTHR14089">
    <property type="entry name" value="PRE-MRNA-SPLICING FACTOR RBM22"/>
    <property type="match status" value="1"/>
</dbReference>
<dbReference type="PANTHER" id="PTHR14089:SF8">
    <property type="entry name" value="RNA-BINDING PROTEIN MRN1"/>
    <property type="match status" value="1"/>
</dbReference>
<feature type="compositionally biased region" description="Basic and acidic residues" evidence="3">
    <location>
        <begin position="833"/>
        <end position="853"/>
    </location>
</feature>
<feature type="compositionally biased region" description="Polar residues" evidence="3">
    <location>
        <begin position="329"/>
        <end position="347"/>
    </location>
</feature>
<accession>A0ABP0EBY8</accession>
<dbReference type="Pfam" id="PF10378">
    <property type="entry name" value="RRM"/>
    <property type="match status" value="1"/>
</dbReference>
<feature type="domain" description="RRM" evidence="4">
    <location>
        <begin position="632"/>
        <end position="729"/>
    </location>
</feature>
<feature type="compositionally biased region" description="Polar residues" evidence="3">
    <location>
        <begin position="449"/>
        <end position="460"/>
    </location>
</feature>
<feature type="region of interest" description="Disordered" evidence="3">
    <location>
        <begin position="321"/>
        <end position="347"/>
    </location>
</feature>
<feature type="compositionally biased region" description="Low complexity" evidence="3">
    <location>
        <begin position="872"/>
        <end position="883"/>
    </location>
</feature>
<dbReference type="InterPro" id="IPR035979">
    <property type="entry name" value="RBD_domain_sf"/>
</dbReference>
<feature type="region of interest" description="Disordered" evidence="3">
    <location>
        <begin position="65"/>
        <end position="90"/>
    </location>
</feature>
<dbReference type="EMBL" id="OZ004256">
    <property type="protein sequence ID" value="CAK7905627.1"/>
    <property type="molecule type" value="Genomic_DNA"/>
</dbReference>
<name>A0ABP0EBY8_9ASCO</name>
<reference evidence="5 6" key="1">
    <citation type="submission" date="2024-01" db="EMBL/GenBank/DDBJ databases">
        <authorList>
            <consortium name="Genoscope - CEA"/>
            <person name="William W."/>
        </authorList>
    </citation>
    <scope>NUCLEOTIDE SEQUENCE [LARGE SCALE GENOMIC DNA]</scope>
    <source>
        <strain evidence="5 6">29B2s-10</strain>
    </source>
</reference>
<organism evidence="5 6">
    <name type="scientific">[Candida] anglica</name>
    <dbReference type="NCBI Taxonomy" id="148631"/>
    <lineage>
        <taxon>Eukaryota</taxon>
        <taxon>Fungi</taxon>
        <taxon>Dikarya</taxon>
        <taxon>Ascomycota</taxon>
        <taxon>Saccharomycotina</taxon>
        <taxon>Pichiomycetes</taxon>
        <taxon>Debaryomycetaceae</taxon>
        <taxon>Kurtzmaniella</taxon>
    </lineage>
</organism>
<feature type="compositionally biased region" description="Polar residues" evidence="3">
    <location>
        <begin position="983"/>
        <end position="1000"/>
    </location>
</feature>
<dbReference type="PROSITE" id="PS50102">
    <property type="entry name" value="RRM"/>
    <property type="match status" value="1"/>
</dbReference>
<feature type="compositionally biased region" description="Acidic residues" evidence="3">
    <location>
        <begin position="854"/>
        <end position="871"/>
    </location>
</feature>
<dbReference type="Gene3D" id="3.30.70.330">
    <property type="match status" value="3"/>
</dbReference>